<evidence type="ECO:0000256" key="12">
    <source>
        <dbReference type="SAM" id="Coils"/>
    </source>
</evidence>
<feature type="transmembrane region" description="Helical" evidence="13">
    <location>
        <begin position="190"/>
        <end position="216"/>
    </location>
</feature>
<keyword evidence="12" id="KW-0175">Coiled coil</keyword>
<sequence length="269" mass="30719">MSEQKELRVRQFEMPTPIDLAMMVLSLVSVVLVLVLAFGRLNPQTRELLLFIDTSICIIFLSNFFIGMVRARDRWFYFKHHWIDFVASIPAIEPLRVMRLFQILRVVRLIRVTRSLIIPLLRQRKQTTIASLLLALVLILSLSSMLILIVESGVEGANIQTAQDAVWWTLVTISTVGYGDFYPVTTAGHVVGTIVIVCGVSFFGVISGYMASVFVAPEQQENAKEQQKEMRNEVENVLKRMEENQNRILAELDEVKAELAKHREQFPDK</sequence>
<dbReference type="GO" id="GO:0034220">
    <property type="term" value="P:monoatomic ion transmembrane transport"/>
    <property type="evidence" value="ECO:0007669"/>
    <property type="project" value="UniProtKB-KW"/>
</dbReference>
<protein>
    <submittedName>
        <fullName evidence="15">Potassium channel family protein</fullName>
    </submittedName>
</protein>
<keyword evidence="10 13" id="KW-0472">Membrane</keyword>
<organism evidence="15 16">
    <name type="scientific">Shewanella corallii</name>
    <dbReference type="NCBI Taxonomy" id="560080"/>
    <lineage>
        <taxon>Bacteria</taxon>
        <taxon>Pseudomonadati</taxon>
        <taxon>Pseudomonadota</taxon>
        <taxon>Gammaproteobacteria</taxon>
        <taxon>Alteromonadales</taxon>
        <taxon>Shewanellaceae</taxon>
        <taxon>Shewanella</taxon>
    </lineage>
</organism>
<evidence type="ECO:0000256" key="13">
    <source>
        <dbReference type="SAM" id="Phobius"/>
    </source>
</evidence>
<keyword evidence="2" id="KW-0813">Transport</keyword>
<keyword evidence="9" id="KW-0406">Ion transport</keyword>
<dbReference type="Gene3D" id="1.20.120.350">
    <property type="entry name" value="Voltage-gated potassium channels. Chain C"/>
    <property type="match status" value="1"/>
</dbReference>
<dbReference type="InterPro" id="IPR028325">
    <property type="entry name" value="VG_K_chnl"/>
</dbReference>
<accession>A0ABT0N726</accession>
<evidence type="ECO:0000256" key="11">
    <source>
        <dbReference type="ARBA" id="ARBA00023303"/>
    </source>
</evidence>
<keyword evidence="4 13" id="KW-0812">Transmembrane</keyword>
<reference evidence="15 16" key="1">
    <citation type="submission" date="2022-01" db="EMBL/GenBank/DDBJ databases">
        <title>Whole genome-based taxonomy of the Shewanellaceae.</title>
        <authorList>
            <person name="Martin-Rodriguez A.J."/>
        </authorList>
    </citation>
    <scope>NUCLEOTIDE SEQUENCE [LARGE SCALE GENOMIC DNA]</scope>
    <source>
        <strain evidence="15 16">DSM 21332</strain>
    </source>
</reference>
<keyword evidence="11 15" id="KW-0407">Ion channel</keyword>
<feature type="coiled-coil region" evidence="12">
    <location>
        <begin position="216"/>
        <end position="265"/>
    </location>
</feature>
<feature type="transmembrane region" description="Helical" evidence="13">
    <location>
        <begin position="20"/>
        <end position="42"/>
    </location>
</feature>
<dbReference type="InterPro" id="IPR005821">
    <property type="entry name" value="Ion_trans_dom"/>
</dbReference>
<dbReference type="Proteomes" id="UP001202831">
    <property type="component" value="Unassembled WGS sequence"/>
</dbReference>
<dbReference type="PANTHER" id="PTHR11537:SF254">
    <property type="entry name" value="POTASSIUM VOLTAGE-GATED CHANNEL PROTEIN SHAB"/>
    <property type="match status" value="1"/>
</dbReference>
<comment type="caution">
    <text evidence="15">The sequence shown here is derived from an EMBL/GenBank/DDBJ whole genome shotgun (WGS) entry which is preliminary data.</text>
</comment>
<feature type="transmembrane region" description="Helical" evidence="13">
    <location>
        <begin position="48"/>
        <end position="69"/>
    </location>
</feature>
<evidence type="ECO:0000256" key="8">
    <source>
        <dbReference type="ARBA" id="ARBA00022989"/>
    </source>
</evidence>
<evidence type="ECO:0000256" key="2">
    <source>
        <dbReference type="ARBA" id="ARBA00022448"/>
    </source>
</evidence>
<feature type="transmembrane region" description="Helical" evidence="13">
    <location>
        <begin position="129"/>
        <end position="150"/>
    </location>
</feature>
<dbReference type="PANTHER" id="PTHR11537">
    <property type="entry name" value="VOLTAGE-GATED POTASSIUM CHANNEL"/>
    <property type="match status" value="1"/>
</dbReference>
<feature type="domain" description="Ion transport" evidence="14">
    <location>
        <begin position="18"/>
        <end position="216"/>
    </location>
</feature>
<evidence type="ECO:0000256" key="10">
    <source>
        <dbReference type="ARBA" id="ARBA00023136"/>
    </source>
</evidence>
<evidence type="ECO:0000256" key="7">
    <source>
        <dbReference type="ARBA" id="ARBA00022958"/>
    </source>
</evidence>
<evidence type="ECO:0000256" key="3">
    <source>
        <dbReference type="ARBA" id="ARBA00022538"/>
    </source>
</evidence>
<dbReference type="PRINTS" id="PR00169">
    <property type="entry name" value="KCHANNEL"/>
</dbReference>
<evidence type="ECO:0000256" key="1">
    <source>
        <dbReference type="ARBA" id="ARBA00004141"/>
    </source>
</evidence>
<dbReference type="Gene3D" id="1.10.287.70">
    <property type="match status" value="1"/>
</dbReference>
<evidence type="ECO:0000313" key="16">
    <source>
        <dbReference type="Proteomes" id="UP001202831"/>
    </source>
</evidence>
<dbReference type="SUPFAM" id="SSF81324">
    <property type="entry name" value="Voltage-gated potassium channels"/>
    <property type="match status" value="1"/>
</dbReference>
<keyword evidence="16" id="KW-1185">Reference proteome</keyword>
<evidence type="ECO:0000256" key="5">
    <source>
        <dbReference type="ARBA" id="ARBA00022826"/>
    </source>
</evidence>
<gene>
    <name evidence="15" type="ORF">L2725_08770</name>
</gene>
<evidence type="ECO:0000313" key="15">
    <source>
        <dbReference type="EMBL" id="MCL2913885.1"/>
    </source>
</evidence>
<keyword evidence="3" id="KW-0633">Potassium transport</keyword>
<evidence type="ECO:0000256" key="6">
    <source>
        <dbReference type="ARBA" id="ARBA00022882"/>
    </source>
</evidence>
<dbReference type="Pfam" id="PF00520">
    <property type="entry name" value="Ion_trans"/>
    <property type="match status" value="1"/>
</dbReference>
<evidence type="ECO:0000256" key="9">
    <source>
        <dbReference type="ARBA" id="ARBA00023065"/>
    </source>
</evidence>
<dbReference type="RefSeq" id="WP_248935470.1">
    <property type="nucleotide sequence ID" value="NZ_JAKIKT010000002.1"/>
</dbReference>
<evidence type="ECO:0000259" key="14">
    <source>
        <dbReference type="Pfam" id="PF00520"/>
    </source>
</evidence>
<evidence type="ECO:0000256" key="4">
    <source>
        <dbReference type="ARBA" id="ARBA00022692"/>
    </source>
</evidence>
<keyword evidence="7" id="KW-0630">Potassium</keyword>
<name>A0ABT0N726_9GAMM</name>
<keyword evidence="5" id="KW-0631">Potassium channel</keyword>
<dbReference type="InterPro" id="IPR027359">
    <property type="entry name" value="Volt_channel_dom_sf"/>
</dbReference>
<keyword evidence="8 13" id="KW-1133">Transmembrane helix</keyword>
<keyword evidence="6" id="KW-0851">Voltage-gated channel</keyword>
<comment type="subcellular location">
    <subcellularLocation>
        <location evidence="1">Membrane</location>
        <topology evidence="1">Multi-pass membrane protein</topology>
    </subcellularLocation>
</comment>
<dbReference type="EMBL" id="JAKIKT010000002">
    <property type="protein sequence ID" value="MCL2913885.1"/>
    <property type="molecule type" value="Genomic_DNA"/>
</dbReference>
<proteinExistence type="predicted"/>